<evidence type="ECO:0000256" key="2">
    <source>
        <dbReference type="ARBA" id="ARBA00010790"/>
    </source>
</evidence>
<accession>A0A4S4L220</accession>
<evidence type="ECO:0000256" key="6">
    <source>
        <dbReference type="ARBA" id="ARBA00023002"/>
    </source>
</evidence>
<dbReference type="InterPro" id="IPR012132">
    <property type="entry name" value="GMC_OxRdtase"/>
</dbReference>
<evidence type="ECO:0000256" key="3">
    <source>
        <dbReference type="ARBA" id="ARBA00022630"/>
    </source>
</evidence>
<dbReference type="Gene3D" id="3.50.50.60">
    <property type="entry name" value="FAD/NAD(P)-binding domain"/>
    <property type="match status" value="1"/>
</dbReference>
<dbReference type="SUPFAM" id="SSF54373">
    <property type="entry name" value="FAD-linked reductases, C-terminal domain"/>
    <property type="match status" value="1"/>
</dbReference>
<evidence type="ECO:0000259" key="10">
    <source>
        <dbReference type="PROSITE" id="PS00624"/>
    </source>
</evidence>
<dbReference type="OrthoDB" id="269227at2759"/>
<feature type="domain" description="Glucose-methanol-choline oxidoreductase N-terminal" evidence="10">
    <location>
        <begin position="274"/>
        <end position="288"/>
    </location>
</feature>
<keyword evidence="3" id="KW-0285">Flavoprotein</keyword>
<dbReference type="InterPro" id="IPR000172">
    <property type="entry name" value="GMC_OxRdtase_N"/>
</dbReference>
<keyword evidence="12" id="KW-1185">Reference proteome</keyword>
<evidence type="ECO:0000256" key="1">
    <source>
        <dbReference type="ARBA" id="ARBA00001974"/>
    </source>
</evidence>
<gene>
    <name evidence="11" type="ORF">EW146_g9930</name>
</gene>
<keyword evidence="6" id="KW-0560">Oxidoreductase</keyword>
<dbReference type="Gene3D" id="3.30.560.10">
    <property type="entry name" value="Glucose Oxidase, domain 3"/>
    <property type="match status" value="1"/>
</dbReference>
<sequence length="612" mass="65479">MTAELEDVANKTFDYIIVGGGTAGLVLAARLSEDPSTSVLVLEAGAANFDDPDLQKCSETRTMTGASPPSRRSTPTITASTGAVERRSAGARRLTFFLWNNPPAIDIDAWEPLGNPGWNWKNFLKYSKRSETWFPPSAKEVQTERLTYDPEFHGTDGPLSIGFCKTRPGWDVVLQDTLVNLGVDVVHEPLAGKPVGSFMAASAIHPRTQKRAYSLDYYNLAAGRPNLTVLVSASASRVLTSGADGKVAATGIEFVCEGETRNVSARKEVLLCAGAIKSPQLLELSGIGDPAVLSQIGVEVKAALPGVGANVQEHLFAGMSWELNEPDNFNTLDALRDPANVDEQLALYANGTGLFTLGIAGIAMLPLEAVSTRGAALHAAQAEKVHAGAYAPGLRAQYERQLGFYDARDGDVEILSFPGFLSFPKLPEPGKKYVAMCAAINHPFSRGTIHAASTDPNAQPTIDPHLFEEDIDLQTFVEQVKFIRKVAGSAPMADLVGQEVGPGPDVQTDDQIATWLKKDLHTTFHSAGSCSMLPLHMGGVVDPALKVYHTENIRVIDMSIMPLHIAAHPQGPSPVSFFFALLRGAEEVLIATAAVYAIAEQAADIIKGKFVA</sequence>
<comment type="cofactor">
    <cofactor evidence="1 8">
        <name>FAD</name>
        <dbReference type="ChEBI" id="CHEBI:57692"/>
    </cofactor>
</comment>
<evidence type="ECO:0000256" key="7">
    <source>
        <dbReference type="PIRSR" id="PIRSR000137-1"/>
    </source>
</evidence>
<comment type="caution">
    <text evidence="11">The sequence shown here is derived from an EMBL/GenBank/DDBJ whole genome shotgun (WGS) entry which is preliminary data.</text>
</comment>
<dbReference type="Proteomes" id="UP000310158">
    <property type="component" value="Unassembled WGS sequence"/>
</dbReference>
<dbReference type="GO" id="GO:0016614">
    <property type="term" value="F:oxidoreductase activity, acting on CH-OH group of donors"/>
    <property type="evidence" value="ECO:0007669"/>
    <property type="project" value="InterPro"/>
</dbReference>
<keyword evidence="5 8" id="KW-0274">FAD</keyword>
<keyword evidence="4" id="KW-0732">Signal</keyword>
<evidence type="ECO:0000256" key="4">
    <source>
        <dbReference type="ARBA" id="ARBA00022729"/>
    </source>
</evidence>
<dbReference type="PANTHER" id="PTHR11552:SF201">
    <property type="entry name" value="GLUCOSE-METHANOL-CHOLINE OXIDOREDUCTASE N-TERMINAL DOMAIN-CONTAINING PROTEIN"/>
    <property type="match status" value="1"/>
</dbReference>
<feature type="compositionally biased region" description="Polar residues" evidence="9">
    <location>
        <begin position="60"/>
        <end position="81"/>
    </location>
</feature>
<name>A0A4S4L220_9AGAM</name>
<organism evidence="11 12">
    <name type="scientific">Bondarzewia mesenterica</name>
    <dbReference type="NCBI Taxonomy" id="1095465"/>
    <lineage>
        <taxon>Eukaryota</taxon>
        <taxon>Fungi</taxon>
        <taxon>Dikarya</taxon>
        <taxon>Basidiomycota</taxon>
        <taxon>Agaricomycotina</taxon>
        <taxon>Agaricomycetes</taxon>
        <taxon>Russulales</taxon>
        <taxon>Bondarzewiaceae</taxon>
        <taxon>Bondarzewia</taxon>
    </lineage>
</organism>
<evidence type="ECO:0000256" key="9">
    <source>
        <dbReference type="SAM" id="MobiDB-lite"/>
    </source>
</evidence>
<dbReference type="EMBL" id="SGPL01001023">
    <property type="protein sequence ID" value="THH05342.1"/>
    <property type="molecule type" value="Genomic_DNA"/>
</dbReference>
<feature type="active site" description="Proton acceptor" evidence="7">
    <location>
        <position position="568"/>
    </location>
</feature>
<evidence type="ECO:0000313" key="12">
    <source>
        <dbReference type="Proteomes" id="UP000310158"/>
    </source>
</evidence>
<feature type="region of interest" description="Disordered" evidence="9">
    <location>
        <begin position="59"/>
        <end position="84"/>
    </location>
</feature>
<reference evidence="11 12" key="1">
    <citation type="submission" date="2019-02" db="EMBL/GenBank/DDBJ databases">
        <title>Genome sequencing of the rare red list fungi Bondarzewia mesenterica.</title>
        <authorList>
            <person name="Buettner E."/>
            <person name="Kellner H."/>
        </authorList>
    </citation>
    <scope>NUCLEOTIDE SEQUENCE [LARGE SCALE GENOMIC DNA]</scope>
    <source>
        <strain evidence="11 12">DSM 108281</strain>
    </source>
</reference>
<feature type="binding site" evidence="8">
    <location>
        <begin position="569"/>
        <end position="570"/>
    </location>
    <ligand>
        <name>FAD</name>
        <dbReference type="ChEBI" id="CHEBI:57692"/>
    </ligand>
</feature>
<protein>
    <recommendedName>
        <fullName evidence="10">Glucose-methanol-choline oxidoreductase N-terminal domain-containing protein</fullName>
    </recommendedName>
</protein>
<dbReference type="PANTHER" id="PTHR11552">
    <property type="entry name" value="GLUCOSE-METHANOL-CHOLINE GMC OXIDOREDUCTASE"/>
    <property type="match status" value="1"/>
</dbReference>
<evidence type="ECO:0000256" key="8">
    <source>
        <dbReference type="PIRSR" id="PIRSR000137-2"/>
    </source>
</evidence>
<dbReference type="GO" id="GO:0050660">
    <property type="term" value="F:flavin adenine dinucleotide binding"/>
    <property type="evidence" value="ECO:0007669"/>
    <property type="project" value="InterPro"/>
</dbReference>
<dbReference type="AlphaFoldDB" id="A0A4S4L220"/>
<evidence type="ECO:0000256" key="5">
    <source>
        <dbReference type="ARBA" id="ARBA00022827"/>
    </source>
</evidence>
<proteinExistence type="inferred from homology"/>
<dbReference type="PIRSF" id="PIRSF000137">
    <property type="entry name" value="Alcohol_oxidase"/>
    <property type="match status" value="1"/>
</dbReference>
<dbReference type="InterPro" id="IPR036188">
    <property type="entry name" value="FAD/NAD-bd_sf"/>
</dbReference>
<dbReference type="SUPFAM" id="SSF51905">
    <property type="entry name" value="FAD/NAD(P)-binding domain"/>
    <property type="match status" value="1"/>
</dbReference>
<comment type="similarity">
    <text evidence="2">Belongs to the GMC oxidoreductase family.</text>
</comment>
<feature type="active site" description="Proton donor" evidence="7">
    <location>
        <position position="525"/>
    </location>
</feature>
<dbReference type="InterPro" id="IPR007867">
    <property type="entry name" value="GMC_OxRtase_C"/>
</dbReference>
<dbReference type="PROSITE" id="PS00624">
    <property type="entry name" value="GMC_OXRED_2"/>
    <property type="match status" value="1"/>
</dbReference>
<evidence type="ECO:0000313" key="11">
    <source>
        <dbReference type="EMBL" id="THH05342.1"/>
    </source>
</evidence>
<dbReference type="Pfam" id="PF00732">
    <property type="entry name" value="GMC_oxred_N"/>
    <property type="match status" value="1"/>
</dbReference>
<dbReference type="Pfam" id="PF05199">
    <property type="entry name" value="GMC_oxred_C"/>
    <property type="match status" value="1"/>
</dbReference>